<proteinExistence type="predicted"/>
<reference evidence="3" key="1">
    <citation type="submission" date="2019-06" db="EMBL/GenBank/DDBJ databases">
        <title>Gordonia isolated from sludge of a wastewater treatment plant.</title>
        <authorList>
            <person name="Tamura T."/>
            <person name="Aoyama K."/>
            <person name="Kang Y."/>
            <person name="Saito S."/>
            <person name="Akiyama N."/>
            <person name="Yazawa K."/>
            <person name="Gonoi T."/>
            <person name="Mikami Y."/>
        </authorList>
    </citation>
    <scope>NUCLEOTIDE SEQUENCE [LARGE SCALE GENOMIC DNA]</scope>
    <source>
        <strain evidence="3">NBRC 107697</strain>
    </source>
</reference>
<feature type="transmembrane region" description="Helical" evidence="1">
    <location>
        <begin position="144"/>
        <end position="164"/>
    </location>
</feature>
<sequence length="596" mass="65799">MGFKEGVLPDVDPATFMDRPYLERIKITSRFWAENGFGTPKMLPVIYIVKVLVLFVGAGVAIATLTSGFGMFDIGTWWNQPIVYQKLVMWLVLLEALGLAGSWGPLAGHFAPMTSGFKCWLRPETIRLPPWPDKVPFTKGDRRTLFDVAVYAAVIVLTLVTLFAPRVTGTDVHASFAGYDLVNPVLFWPVLIALAILGLRDKVAFIATRPEQYMPAMVIFGLAGYLGLVDMIIALKMLIVVVWIGAGVSKIGRHFGKVIPPMISNTPWIPGKALKRVSYRNFPEDLRPSGFAHFMGHGLGTLVEIATPLVLLFTTNKTVALLAVILMVGFHMFILSTFPLAVPLEWNALFAFAAVFLFLGFPNADGYWILGDVTHVGAIIAIAAALLFFPILGNLRPDLVSFLPSMRQYAGNWASAQWAITPAAEAKLEEHVVRPSPNIITQLQKAGYPADVAEVVLSLTTGWRSMHSQGPGLVSVLLNEIGDREHDYRFREAEFACNSLVAFNFGDGHFHNEDLIRALQSRCQFKPGEFLVAWVESQPIHRDYQEYKLIDAALGVIERGTWKVADSANSQPWLPDGPVPRTVTWRSGDVPSRVTG</sequence>
<feature type="transmembrane region" description="Helical" evidence="1">
    <location>
        <begin position="45"/>
        <end position="67"/>
    </location>
</feature>
<dbReference type="Pfam" id="PF12077">
    <property type="entry name" value="DUF3556"/>
    <property type="match status" value="1"/>
</dbReference>
<dbReference type="AlphaFoldDB" id="A0A7I9V141"/>
<evidence type="ECO:0000313" key="2">
    <source>
        <dbReference type="EMBL" id="GED99177.1"/>
    </source>
</evidence>
<gene>
    <name evidence="2" type="ORF">nbrc107697_32160</name>
</gene>
<comment type="caution">
    <text evidence="2">The sequence shown here is derived from an EMBL/GenBank/DDBJ whole genome shotgun (WGS) entry which is preliminary data.</text>
</comment>
<feature type="transmembrane region" description="Helical" evidence="1">
    <location>
        <begin position="319"/>
        <end position="338"/>
    </location>
</feature>
<keyword evidence="1" id="KW-1133">Transmembrane helix</keyword>
<evidence type="ECO:0000256" key="1">
    <source>
        <dbReference type="SAM" id="Phobius"/>
    </source>
</evidence>
<keyword evidence="3" id="KW-1185">Reference proteome</keyword>
<dbReference type="InterPro" id="IPR021941">
    <property type="entry name" value="DUF3556_TM"/>
</dbReference>
<name>A0A7I9V141_9ACTN</name>
<feature type="transmembrane region" description="Helical" evidence="1">
    <location>
        <begin position="218"/>
        <end position="246"/>
    </location>
</feature>
<evidence type="ECO:0000313" key="3">
    <source>
        <dbReference type="Proteomes" id="UP000444980"/>
    </source>
</evidence>
<dbReference type="OrthoDB" id="3520547at2"/>
<dbReference type="Proteomes" id="UP000444980">
    <property type="component" value="Unassembled WGS sequence"/>
</dbReference>
<keyword evidence="1" id="KW-0472">Membrane</keyword>
<protein>
    <submittedName>
        <fullName evidence="2">Membrane protein</fullName>
    </submittedName>
</protein>
<dbReference type="EMBL" id="BJOU01000017">
    <property type="protein sequence ID" value="GED99177.1"/>
    <property type="molecule type" value="Genomic_DNA"/>
</dbReference>
<accession>A0A7I9V141</accession>
<feature type="transmembrane region" description="Helical" evidence="1">
    <location>
        <begin position="291"/>
        <end position="312"/>
    </location>
</feature>
<feature type="transmembrane region" description="Helical" evidence="1">
    <location>
        <begin position="344"/>
        <end position="361"/>
    </location>
</feature>
<organism evidence="2 3">
    <name type="scientific">Gordonia crocea</name>
    <dbReference type="NCBI Taxonomy" id="589162"/>
    <lineage>
        <taxon>Bacteria</taxon>
        <taxon>Bacillati</taxon>
        <taxon>Actinomycetota</taxon>
        <taxon>Actinomycetes</taxon>
        <taxon>Mycobacteriales</taxon>
        <taxon>Gordoniaceae</taxon>
        <taxon>Gordonia</taxon>
    </lineage>
</organism>
<feature type="transmembrane region" description="Helical" evidence="1">
    <location>
        <begin position="373"/>
        <end position="392"/>
    </location>
</feature>
<dbReference type="RefSeq" id="WP_161928484.1">
    <property type="nucleotide sequence ID" value="NZ_BJOU01000017.1"/>
</dbReference>
<feature type="transmembrane region" description="Helical" evidence="1">
    <location>
        <begin position="176"/>
        <end position="197"/>
    </location>
</feature>
<feature type="transmembrane region" description="Helical" evidence="1">
    <location>
        <begin position="87"/>
        <end position="108"/>
    </location>
</feature>
<keyword evidence="1" id="KW-0812">Transmembrane</keyword>